<protein>
    <submittedName>
        <fullName evidence="3">Uncharacterized protein LOC108624735</fullName>
    </submittedName>
</protein>
<feature type="signal peptide" evidence="1">
    <location>
        <begin position="1"/>
        <end position="20"/>
    </location>
</feature>
<gene>
    <name evidence="3" type="primary">LOC108624735</name>
</gene>
<keyword evidence="2" id="KW-1185">Reference proteome</keyword>
<name>A0AAJ7IYQ8_9HYME</name>
<keyword evidence="1" id="KW-0732">Signal</keyword>
<feature type="chain" id="PRO_5042534219" evidence="1">
    <location>
        <begin position="21"/>
        <end position="323"/>
    </location>
</feature>
<dbReference type="RefSeq" id="XP_017879698.1">
    <property type="nucleotide sequence ID" value="XM_018024209.2"/>
</dbReference>
<proteinExistence type="predicted"/>
<dbReference type="KEGG" id="ccal:108624735"/>
<accession>A0AAJ7IYQ8</accession>
<sequence>MKTVPVMTCCALFLLSSARGISEQCKIHGTNAISCHCIGDEEFSLPDWYNYENVTSLRIASCSFANLHFSSLTEASQIAEIVVQNISERLIFELFLTTTKMKRLRRIPLITHDTFVSLRSIETVRIEDTRIGDFKERFTDISINDFTMINVTIDRIDELNFSEKGETLRIRNTELQNVEGSLNFVYFSTVEMFRSNFRLKKPGYVLIEGDVVYMENCVFSNSSANVVATDSIKINGTCADGKSSLRLSSNNIVSTNNRLPTEIIYTRNRLESTEGLLSRNNTVCIAGNCNCEYPKSSGQMATGTFYNILFQSLLQISLVTIYF</sequence>
<dbReference type="Proteomes" id="UP000694925">
    <property type="component" value="Unplaced"/>
</dbReference>
<reference evidence="3" key="1">
    <citation type="submission" date="2025-08" db="UniProtKB">
        <authorList>
            <consortium name="RefSeq"/>
        </authorList>
    </citation>
    <scope>IDENTIFICATION</scope>
    <source>
        <tissue evidence="3">Whole body</tissue>
    </source>
</reference>
<dbReference type="GeneID" id="108624735"/>
<evidence type="ECO:0000313" key="3">
    <source>
        <dbReference type="RefSeq" id="XP_017879698.1"/>
    </source>
</evidence>
<organism evidence="2 3">
    <name type="scientific">Ceratina calcarata</name>
    <dbReference type="NCBI Taxonomy" id="156304"/>
    <lineage>
        <taxon>Eukaryota</taxon>
        <taxon>Metazoa</taxon>
        <taxon>Ecdysozoa</taxon>
        <taxon>Arthropoda</taxon>
        <taxon>Hexapoda</taxon>
        <taxon>Insecta</taxon>
        <taxon>Pterygota</taxon>
        <taxon>Neoptera</taxon>
        <taxon>Endopterygota</taxon>
        <taxon>Hymenoptera</taxon>
        <taxon>Apocrita</taxon>
        <taxon>Aculeata</taxon>
        <taxon>Apoidea</taxon>
        <taxon>Anthophila</taxon>
        <taxon>Apidae</taxon>
        <taxon>Ceratina</taxon>
        <taxon>Zadontomerus</taxon>
    </lineage>
</organism>
<evidence type="ECO:0000313" key="2">
    <source>
        <dbReference type="Proteomes" id="UP000694925"/>
    </source>
</evidence>
<evidence type="ECO:0000256" key="1">
    <source>
        <dbReference type="SAM" id="SignalP"/>
    </source>
</evidence>
<dbReference type="AlphaFoldDB" id="A0AAJ7IYQ8"/>